<feature type="domain" description="Saccharopine dehydrogenase NADP binding" evidence="1">
    <location>
        <begin position="11"/>
        <end position="154"/>
    </location>
</feature>
<accession>A0AAW5R458</accession>
<keyword evidence="4" id="KW-1185">Reference proteome</keyword>
<dbReference type="InterPro" id="IPR005097">
    <property type="entry name" value="Sacchrp_dh_NADP-bd"/>
</dbReference>
<dbReference type="Gene3D" id="3.30.360.30">
    <property type="entry name" value="homospermidine synthase like"/>
    <property type="match status" value="1"/>
</dbReference>
<proteinExistence type="predicted"/>
<dbReference type="Proteomes" id="UP001320898">
    <property type="component" value="Unassembled WGS sequence"/>
</dbReference>
<reference evidence="3 4" key="1">
    <citation type="submission" date="2022-04" db="EMBL/GenBank/DDBJ databases">
        <authorList>
            <person name="Ye Y.-Q."/>
            <person name="Du Z.-J."/>
        </authorList>
    </citation>
    <scope>NUCLEOTIDE SEQUENCE [LARGE SCALE GENOMIC DNA]</scope>
    <source>
        <strain evidence="3 4">A6E488</strain>
    </source>
</reference>
<comment type="caution">
    <text evidence="3">The sequence shown here is derived from an EMBL/GenBank/DDBJ whole genome shotgun (WGS) entry which is preliminary data.</text>
</comment>
<name>A0AAW5R458_9HYPH</name>
<gene>
    <name evidence="3" type="ORF">MUB46_16175</name>
</gene>
<evidence type="ECO:0000313" key="4">
    <source>
        <dbReference type="Proteomes" id="UP001320898"/>
    </source>
</evidence>
<evidence type="ECO:0000259" key="1">
    <source>
        <dbReference type="Pfam" id="PF03435"/>
    </source>
</evidence>
<feature type="domain" description="Saccharopine dehydrogenase-like C-terminal" evidence="2">
    <location>
        <begin position="158"/>
        <end position="438"/>
    </location>
</feature>
<dbReference type="InterPro" id="IPR032095">
    <property type="entry name" value="Sacchrp_dh-like_C"/>
</dbReference>
<dbReference type="Pfam" id="PF03435">
    <property type="entry name" value="Sacchrp_dh_NADP"/>
    <property type="match status" value="1"/>
</dbReference>
<organism evidence="3 4">
    <name type="scientific">Microbaculum marinisediminis</name>
    <dbReference type="NCBI Taxonomy" id="2931392"/>
    <lineage>
        <taxon>Bacteria</taxon>
        <taxon>Pseudomonadati</taxon>
        <taxon>Pseudomonadota</taxon>
        <taxon>Alphaproteobacteria</taxon>
        <taxon>Hyphomicrobiales</taxon>
        <taxon>Tepidamorphaceae</taxon>
        <taxon>Microbaculum</taxon>
    </lineage>
</organism>
<dbReference type="Gene3D" id="3.40.50.720">
    <property type="entry name" value="NAD(P)-binding Rossmann-like Domain"/>
    <property type="match status" value="1"/>
</dbReference>
<dbReference type="InterPro" id="IPR023181">
    <property type="entry name" value="Homospermid_syn-like_C"/>
</dbReference>
<dbReference type="RefSeq" id="WP_261616969.1">
    <property type="nucleotide sequence ID" value="NZ_JALIDZ010000007.1"/>
</dbReference>
<dbReference type="AlphaFoldDB" id="A0AAW5R458"/>
<dbReference type="EMBL" id="JALIDZ010000007">
    <property type="protein sequence ID" value="MCT8973399.1"/>
    <property type="molecule type" value="Genomic_DNA"/>
</dbReference>
<evidence type="ECO:0000313" key="3">
    <source>
        <dbReference type="EMBL" id="MCT8973399.1"/>
    </source>
</evidence>
<protein>
    <submittedName>
        <fullName evidence="3">Saccharopine dehydrogenase NADP-binding domain-containing protein</fullName>
    </submittedName>
</protein>
<evidence type="ECO:0000259" key="2">
    <source>
        <dbReference type="Pfam" id="PF16653"/>
    </source>
</evidence>
<sequence>MIRAATPNGNIVILGYGTIGQCVLPLLIDRLNRPASDFTIIDRIDPPGMLSPFRESGLTYRKRAVSAQNFAEVLAEATEPGDLLLNLTMGVDSLAVADWCHHHGVSYVDTALEPWEGFVEDSDLPAGERTEYALHQRARLHAEKTWRTDGPTAIITHGANPGLVSHFAKAALIEIAKGMKLDFAAPSTRCDWARLAQRTGTKVIHISERDTQVSATPKMPGEFVNTWSIPGFVEEAMMPVELGWGTHERALPDDALEHAEGPCNTIYIDQPAARFQMYSWVPTSGQILGLALPHSENVTISDYLTVEADGEPTYRPTVAFVYLPCDGAFTSLHETMMGGWQEPEAERVIKRDVVEGQDELGVLLLGHGLNGLWYGSQLDIHEARRVVPHSNSTALQVAAGVVASSLWALENPNAGFCEPEDLPHDFVLEAARPYLGRVVCERTDWTPVDQRPFIDAPPEPKDPWQFANFRSGT</sequence>
<dbReference type="Pfam" id="PF16653">
    <property type="entry name" value="Sacchrp_dh_C"/>
    <property type="match status" value="1"/>
</dbReference>